<comment type="similarity">
    <text evidence="1">Belongs to the CNOT2/3/5 family.</text>
</comment>
<sequence length="469" mass="53610">MSFWRAQVKQSLSRVFLLEIPVNYRISCESYRNPDCVMKRHYSKTVDDQQERENSPSPPPPPPYQSPLSSPESLQTPNGYPVLYVDVVKNQPKQELVPSPSPPQPPVPEFSIFREDFPALPGAAATALPSTPSSGVPDDWTAMLSESEQVELAKYRDTVVSSNPHFNLSGNEVFLQPNHVPQKPQEMEFLPHLYGYLSNPVRLSVSLIFHKQFLHEGVVQRAVNAAHKRATQTNTTIHPPPGFENSKLFARLITNNTGMPLGGVNFELGSPLYERFWNMETESPGSAVEGSFGMLGLAKKLGSIHRNPLLFGNNVYHNMNGTTDTIFSGPLQGARLSPHEMSYNLPLNFLITEKLNLQEPKTDEMQAELLFFFFYTYTGDMMQMLAAAELAERGWRYHKFERIWVIRQADNPNYLYSGFHESGEYNYFNMWQWKILPRHFQLEPEHMERTLSKEELYELYGYHPQMSGV</sequence>
<dbReference type="Proteomes" id="UP000002282">
    <property type="component" value="Chromosome 2L"/>
</dbReference>
<dbReference type="InterPro" id="IPR040168">
    <property type="entry name" value="Not2/3/5"/>
</dbReference>
<dbReference type="Gene3D" id="2.30.30.1020">
    <property type="entry name" value="CCR4-NOT complex subunit 2/3/5, C-terminal domain"/>
    <property type="match status" value="1"/>
</dbReference>
<evidence type="ECO:0000256" key="3">
    <source>
        <dbReference type="ARBA" id="ARBA00023163"/>
    </source>
</evidence>
<organism evidence="6 7">
    <name type="scientific">Drosophila yakuba</name>
    <name type="common">Fruit fly</name>
    <dbReference type="NCBI Taxonomy" id="7245"/>
    <lineage>
        <taxon>Eukaryota</taxon>
        <taxon>Metazoa</taxon>
        <taxon>Ecdysozoa</taxon>
        <taxon>Arthropoda</taxon>
        <taxon>Hexapoda</taxon>
        <taxon>Insecta</taxon>
        <taxon>Pterygota</taxon>
        <taxon>Neoptera</taxon>
        <taxon>Endopterygota</taxon>
        <taxon>Diptera</taxon>
        <taxon>Brachycera</taxon>
        <taxon>Muscomorpha</taxon>
        <taxon>Ephydroidea</taxon>
        <taxon>Drosophilidae</taxon>
        <taxon>Drosophila</taxon>
        <taxon>Sophophora</taxon>
    </lineage>
</organism>
<proteinExistence type="inferred from homology"/>
<dbReference type="PANTHER" id="PTHR23326">
    <property type="entry name" value="CCR4 NOT-RELATED"/>
    <property type="match status" value="1"/>
</dbReference>
<dbReference type="GO" id="GO:2000036">
    <property type="term" value="P:regulation of stem cell population maintenance"/>
    <property type="evidence" value="ECO:0007669"/>
    <property type="project" value="UniProtKB-ARBA"/>
</dbReference>
<dbReference type="EMBL" id="CM000157">
    <property type="protein sequence ID" value="EDW89757.2"/>
    <property type="molecule type" value="Genomic_DNA"/>
</dbReference>
<feature type="compositionally biased region" description="Low complexity" evidence="4">
    <location>
        <begin position="66"/>
        <end position="75"/>
    </location>
</feature>
<accession>B4NYC1</accession>
<dbReference type="AlphaFoldDB" id="B4NYC1"/>
<dbReference type="InterPro" id="IPR007282">
    <property type="entry name" value="NOT2/3/5_C"/>
</dbReference>
<feature type="region of interest" description="Disordered" evidence="4">
    <location>
        <begin position="45"/>
        <end position="75"/>
    </location>
</feature>
<reference evidence="6 7" key="2">
    <citation type="journal article" date="2007" name="PLoS Biol.">
        <title>Principles of genome evolution in the Drosophila melanogaster species group.</title>
        <authorList>
            <person name="Ranz J.M."/>
            <person name="Maurin D."/>
            <person name="Chan Y.S."/>
            <person name="von Grotthuss M."/>
            <person name="Hillier L.W."/>
            <person name="Roote J."/>
            <person name="Ashburner M."/>
            <person name="Bergman C.M."/>
        </authorList>
    </citation>
    <scope>NUCLEOTIDE SEQUENCE [LARGE SCALE GENOMIC DNA]</scope>
    <source>
        <strain evidence="7">Tai18E2 / Tucson 14021-0261.01</strain>
    </source>
</reference>
<evidence type="ECO:0000313" key="6">
    <source>
        <dbReference type="EMBL" id="EDW89757.2"/>
    </source>
</evidence>
<evidence type="ECO:0000256" key="4">
    <source>
        <dbReference type="SAM" id="MobiDB-lite"/>
    </source>
</evidence>
<evidence type="ECO:0000256" key="2">
    <source>
        <dbReference type="ARBA" id="ARBA00023015"/>
    </source>
</evidence>
<evidence type="ECO:0000259" key="5">
    <source>
        <dbReference type="Pfam" id="PF04153"/>
    </source>
</evidence>
<dbReference type="eggNOG" id="KOG2151">
    <property type="taxonomic scope" value="Eukaryota"/>
</dbReference>
<dbReference type="HOGENOM" id="CLU_567746_0_0_1"/>
<dbReference type="OrthoDB" id="25391at2759"/>
<feature type="domain" description="NOT2/NOT3/NOT5 C-terminal" evidence="5">
    <location>
        <begin position="327"/>
        <end position="446"/>
    </location>
</feature>
<keyword evidence="2" id="KW-0805">Transcription regulation</keyword>
<keyword evidence="3" id="KW-0804">Transcription</keyword>
<gene>
    <name evidence="6" type="primary">Dyak\GE20957</name>
    <name evidence="6" type="synonym">dyak_GLEANR_476</name>
    <name evidence="6" type="synonym">GE20957</name>
    <name evidence="6" type="ORF">Dyak_GE20957</name>
</gene>
<feature type="compositionally biased region" description="Pro residues" evidence="4">
    <location>
        <begin position="56"/>
        <end position="65"/>
    </location>
</feature>
<dbReference type="Pfam" id="PF04153">
    <property type="entry name" value="NOT2_3_5_C"/>
    <property type="match status" value="1"/>
</dbReference>
<keyword evidence="7" id="KW-1185">Reference proteome</keyword>
<dbReference type="GO" id="GO:0006355">
    <property type="term" value="P:regulation of DNA-templated transcription"/>
    <property type="evidence" value="ECO:0007669"/>
    <property type="project" value="InterPro"/>
</dbReference>
<feature type="compositionally biased region" description="Basic and acidic residues" evidence="4">
    <location>
        <begin position="45"/>
        <end position="54"/>
    </location>
</feature>
<dbReference type="InterPro" id="IPR038635">
    <property type="entry name" value="CCR4-NOT_su2/3/5_C_sf"/>
</dbReference>
<evidence type="ECO:0000256" key="1">
    <source>
        <dbReference type="ARBA" id="ARBA00007682"/>
    </source>
</evidence>
<protein>
    <submittedName>
        <fullName evidence="6">Uncharacterized protein, isoform A</fullName>
    </submittedName>
</protein>
<dbReference type="GO" id="GO:0030015">
    <property type="term" value="C:CCR4-NOT core complex"/>
    <property type="evidence" value="ECO:0007669"/>
    <property type="project" value="InterPro"/>
</dbReference>
<evidence type="ECO:0000313" key="7">
    <source>
        <dbReference type="Proteomes" id="UP000002282"/>
    </source>
</evidence>
<name>B4NYC1_DROYA</name>
<reference evidence="6 7" key="1">
    <citation type="journal article" date="2007" name="Nature">
        <title>Evolution of genes and genomes on the Drosophila phylogeny.</title>
        <authorList>
            <consortium name="Drosophila 12 Genomes Consortium"/>
            <person name="Clark A.G."/>
            <person name="Eisen M.B."/>
            <person name="Smith D.R."/>
            <person name="Bergman C.M."/>
            <person name="Oliver B."/>
            <person name="Markow T.A."/>
            <person name="Kaufman T.C."/>
            <person name="Kellis M."/>
            <person name="Gelbart W."/>
            <person name="Iyer V.N."/>
            <person name="Pollard D.A."/>
            <person name="Sackton T.B."/>
            <person name="Larracuente A.M."/>
            <person name="Singh N.D."/>
            <person name="Abad J.P."/>
            <person name="Abt D.N."/>
            <person name="Adryan B."/>
            <person name="Aguade M."/>
            <person name="Akashi H."/>
            <person name="Anderson W.W."/>
            <person name="Aquadro C.F."/>
            <person name="Ardell D.H."/>
            <person name="Arguello R."/>
            <person name="Artieri C.G."/>
            <person name="Barbash D.A."/>
            <person name="Barker D."/>
            <person name="Barsanti P."/>
            <person name="Batterham P."/>
            <person name="Batzoglou S."/>
            <person name="Begun D."/>
            <person name="Bhutkar A."/>
            <person name="Blanco E."/>
            <person name="Bosak S.A."/>
            <person name="Bradley R.K."/>
            <person name="Brand A.D."/>
            <person name="Brent M.R."/>
            <person name="Brooks A.N."/>
            <person name="Brown R.H."/>
            <person name="Butlin R.K."/>
            <person name="Caggese C."/>
            <person name="Calvi B.R."/>
            <person name="Bernardo de Carvalho A."/>
            <person name="Caspi A."/>
            <person name="Castrezana S."/>
            <person name="Celniker S.E."/>
            <person name="Chang J.L."/>
            <person name="Chapple C."/>
            <person name="Chatterji S."/>
            <person name="Chinwalla A."/>
            <person name="Civetta A."/>
            <person name="Clifton S.W."/>
            <person name="Comeron J.M."/>
            <person name="Costello J.C."/>
            <person name="Coyne J.A."/>
            <person name="Daub J."/>
            <person name="David R.G."/>
            <person name="Delcher A.L."/>
            <person name="Delehaunty K."/>
            <person name="Do C.B."/>
            <person name="Ebling H."/>
            <person name="Edwards K."/>
            <person name="Eickbush T."/>
            <person name="Evans J.D."/>
            <person name="Filipski A."/>
            <person name="Findeiss S."/>
            <person name="Freyhult E."/>
            <person name="Fulton L."/>
            <person name="Fulton R."/>
            <person name="Garcia A.C."/>
            <person name="Gardiner A."/>
            <person name="Garfield D.A."/>
            <person name="Garvin B.E."/>
            <person name="Gibson G."/>
            <person name="Gilbert D."/>
            <person name="Gnerre S."/>
            <person name="Godfrey J."/>
            <person name="Good R."/>
            <person name="Gotea V."/>
            <person name="Gravely B."/>
            <person name="Greenberg A.J."/>
            <person name="Griffiths-Jones S."/>
            <person name="Gross S."/>
            <person name="Guigo R."/>
            <person name="Gustafson E.A."/>
            <person name="Haerty W."/>
            <person name="Hahn M.W."/>
            <person name="Halligan D.L."/>
            <person name="Halpern A.L."/>
            <person name="Halter G.M."/>
            <person name="Han M.V."/>
            <person name="Heger A."/>
            <person name="Hillier L."/>
            <person name="Hinrichs A.S."/>
            <person name="Holmes I."/>
            <person name="Hoskins R.A."/>
            <person name="Hubisz M.J."/>
            <person name="Hultmark D."/>
            <person name="Huntley M.A."/>
            <person name="Jaffe D.B."/>
            <person name="Jagadeeshan S."/>
            <person name="Jeck W.R."/>
            <person name="Johnson J."/>
            <person name="Jones C.D."/>
            <person name="Jordan W.C."/>
            <person name="Karpen G.H."/>
            <person name="Kataoka E."/>
            <person name="Keightley P.D."/>
            <person name="Kheradpour P."/>
            <person name="Kirkness E.F."/>
            <person name="Koerich L.B."/>
            <person name="Kristiansen K."/>
            <person name="Kudrna D."/>
            <person name="Kulathinal R.J."/>
            <person name="Kumar S."/>
            <person name="Kwok R."/>
            <person name="Lander E."/>
            <person name="Langley C.H."/>
            <person name="Lapoint R."/>
            <person name="Lazzaro B.P."/>
            <person name="Lee S.J."/>
            <person name="Levesque L."/>
            <person name="Li R."/>
            <person name="Lin C.F."/>
            <person name="Lin M.F."/>
            <person name="Lindblad-Toh K."/>
            <person name="Llopart A."/>
            <person name="Long M."/>
            <person name="Low L."/>
            <person name="Lozovsky E."/>
            <person name="Lu J."/>
            <person name="Luo M."/>
            <person name="Machado C.A."/>
            <person name="Makalowski W."/>
            <person name="Marzo M."/>
            <person name="Matsuda M."/>
            <person name="Matzkin L."/>
            <person name="McAllister B."/>
            <person name="McBride C.S."/>
            <person name="McKernan B."/>
            <person name="McKernan K."/>
            <person name="Mendez-Lago M."/>
            <person name="Minx P."/>
            <person name="Mollenhauer M.U."/>
            <person name="Montooth K."/>
            <person name="Mount S.M."/>
            <person name="Mu X."/>
            <person name="Myers E."/>
            <person name="Negre B."/>
            <person name="Newfeld S."/>
            <person name="Nielsen R."/>
            <person name="Noor M.A."/>
            <person name="O'Grady P."/>
            <person name="Pachter L."/>
            <person name="Papaceit M."/>
            <person name="Parisi M.J."/>
            <person name="Parisi M."/>
            <person name="Parts L."/>
            <person name="Pedersen J.S."/>
            <person name="Pesole G."/>
            <person name="Phillippy A.M."/>
            <person name="Ponting C.P."/>
            <person name="Pop M."/>
            <person name="Porcelli D."/>
            <person name="Powell J.R."/>
            <person name="Prohaska S."/>
            <person name="Pruitt K."/>
            <person name="Puig M."/>
            <person name="Quesneville H."/>
            <person name="Ram K.R."/>
            <person name="Rand D."/>
            <person name="Rasmussen M.D."/>
            <person name="Reed L.K."/>
            <person name="Reenan R."/>
            <person name="Reily A."/>
            <person name="Remington K.A."/>
            <person name="Rieger T.T."/>
            <person name="Ritchie M.G."/>
            <person name="Robin C."/>
            <person name="Rogers Y.H."/>
            <person name="Rohde C."/>
            <person name="Rozas J."/>
            <person name="Rubenfield M.J."/>
            <person name="Ruiz A."/>
            <person name="Russo S."/>
            <person name="Salzberg S.L."/>
            <person name="Sanchez-Gracia A."/>
            <person name="Saranga D.J."/>
            <person name="Sato H."/>
            <person name="Schaeffer S.W."/>
            <person name="Schatz M.C."/>
            <person name="Schlenke T."/>
            <person name="Schwartz R."/>
            <person name="Segarra C."/>
            <person name="Singh R.S."/>
            <person name="Sirot L."/>
            <person name="Sirota M."/>
            <person name="Sisneros N.B."/>
            <person name="Smith C.D."/>
            <person name="Smith T.F."/>
            <person name="Spieth J."/>
            <person name="Stage D.E."/>
            <person name="Stark A."/>
            <person name="Stephan W."/>
            <person name="Strausberg R.L."/>
            <person name="Strempel S."/>
            <person name="Sturgill D."/>
            <person name="Sutton G."/>
            <person name="Sutton G.G."/>
            <person name="Tao W."/>
            <person name="Teichmann S."/>
            <person name="Tobari Y.N."/>
            <person name="Tomimura Y."/>
            <person name="Tsolas J.M."/>
            <person name="Valente V.L."/>
            <person name="Venter E."/>
            <person name="Venter J.C."/>
            <person name="Vicario S."/>
            <person name="Vieira F.G."/>
            <person name="Vilella A.J."/>
            <person name="Villasante A."/>
            <person name="Walenz B."/>
            <person name="Wang J."/>
            <person name="Wasserman M."/>
            <person name="Watts T."/>
            <person name="Wilson D."/>
            <person name="Wilson R.K."/>
            <person name="Wing R.A."/>
            <person name="Wolfner M.F."/>
            <person name="Wong A."/>
            <person name="Wong G.K."/>
            <person name="Wu C.I."/>
            <person name="Wu G."/>
            <person name="Yamamoto D."/>
            <person name="Yang H.P."/>
            <person name="Yang S.P."/>
            <person name="Yorke J.A."/>
            <person name="Yoshida K."/>
            <person name="Zdobnov E."/>
            <person name="Zhang P."/>
            <person name="Zhang Y."/>
            <person name="Zimin A.V."/>
            <person name="Baldwin J."/>
            <person name="Abdouelleil A."/>
            <person name="Abdulkadir J."/>
            <person name="Abebe A."/>
            <person name="Abera B."/>
            <person name="Abreu J."/>
            <person name="Acer S.C."/>
            <person name="Aftuck L."/>
            <person name="Alexander A."/>
            <person name="An P."/>
            <person name="Anderson E."/>
            <person name="Anderson S."/>
            <person name="Arachi H."/>
            <person name="Azer M."/>
            <person name="Bachantsang P."/>
            <person name="Barry A."/>
            <person name="Bayul T."/>
            <person name="Berlin A."/>
            <person name="Bessette D."/>
            <person name="Bloom T."/>
            <person name="Blye J."/>
            <person name="Boguslavskiy L."/>
            <person name="Bonnet C."/>
            <person name="Boukhgalter B."/>
            <person name="Bourzgui I."/>
            <person name="Brown A."/>
            <person name="Cahill P."/>
            <person name="Channer S."/>
            <person name="Cheshatsang Y."/>
            <person name="Chuda L."/>
            <person name="Citroen M."/>
            <person name="Collymore A."/>
            <person name="Cooke P."/>
            <person name="Costello M."/>
            <person name="D'Aco K."/>
            <person name="Daza R."/>
            <person name="De Haan G."/>
            <person name="DeGray S."/>
            <person name="DeMaso C."/>
            <person name="Dhargay N."/>
            <person name="Dooley K."/>
            <person name="Dooley E."/>
            <person name="Doricent M."/>
            <person name="Dorje P."/>
            <person name="Dorjee K."/>
            <person name="Dupes A."/>
            <person name="Elong R."/>
            <person name="Falk J."/>
            <person name="Farina A."/>
            <person name="Faro S."/>
            <person name="Ferguson D."/>
            <person name="Fisher S."/>
            <person name="Foley C.D."/>
            <person name="Franke A."/>
            <person name="Friedrich D."/>
            <person name="Gadbois L."/>
            <person name="Gearin G."/>
            <person name="Gearin C.R."/>
            <person name="Giannoukos G."/>
            <person name="Goode T."/>
            <person name="Graham J."/>
            <person name="Grandbois E."/>
            <person name="Grewal S."/>
            <person name="Gyaltsen K."/>
            <person name="Hafez N."/>
            <person name="Hagos B."/>
            <person name="Hall J."/>
            <person name="Henson C."/>
            <person name="Hollinger A."/>
            <person name="Honan T."/>
            <person name="Huard M.D."/>
            <person name="Hughes L."/>
            <person name="Hurhula B."/>
            <person name="Husby M.E."/>
            <person name="Kamat A."/>
            <person name="Kanga B."/>
            <person name="Kashin S."/>
            <person name="Khazanovich D."/>
            <person name="Kisner P."/>
            <person name="Lance K."/>
            <person name="Lara M."/>
            <person name="Lee W."/>
            <person name="Lennon N."/>
            <person name="Letendre F."/>
            <person name="LeVine R."/>
            <person name="Lipovsky A."/>
            <person name="Liu X."/>
            <person name="Liu J."/>
            <person name="Liu S."/>
            <person name="Lokyitsang T."/>
            <person name="Lokyitsang Y."/>
            <person name="Lubonja R."/>
            <person name="Lui A."/>
            <person name="MacDonald P."/>
            <person name="Magnisalis V."/>
            <person name="Maru K."/>
            <person name="Matthews C."/>
            <person name="McCusker W."/>
            <person name="McDonough S."/>
            <person name="Mehta T."/>
            <person name="Meldrim J."/>
            <person name="Meneus L."/>
            <person name="Mihai O."/>
            <person name="Mihalev A."/>
            <person name="Mihova T."/>
            <person name="Mittelman R."/>
            <person name="Mlenga V."/>
            <person name="Montmayeur A."/>
            <person name="Mulrain L."/>
            <person name="Navidi A."/>
            <person name="Naylor J."/>
            <person name="Negash T."/>
            <person name="Nguyen T."/>
            <person name="Nguyen N."/>
            <person name="Nicol R."/>
            <person name="Norbu C."/>
            <person name="Norbu N."/>
            <person name="Novod N."/>
            <person name="O'Neill B."/>
            <person name="Osman S."/>
            <person name="Markiewicz E."/>
            <person name="Oyono O.L."/>
            <person name="Patti C."/>
            <person name="Phunkhang P."/>
            <person name="Pierre F."/>
            <person name="Priest M."/>
            <person name="Raghuraman S."/>
            <person name="Rege F."/>
            <person name="Reyes R."/>
            <person name="Rise C."/>
            <person name="Rogov P."/>
            <person name="Ross K."/>
            <person name="Ryan E."/>
            <person name="Settipalli S."/>
            <person name="Shea T."/>
            <person name="Sherpa N."/>
            <person name="Shi L."/>
            <person name="Shih D."/>
            <person name="Sparrow T."/>
            <person name="Spaulding J."/>
            <person name="Stalker J."/>
            <person name="Stange-Thomann N."/>
            <person name="Stavropoulos S."/>
            <person name="Stone C."/>
            <person name="Strader C."/>
            <person name="Tesfaye S."/>
            <person name="Thomson T."/>
            <person name="Thoulutsang Y."/>
            <person name="Thoulutsang D."/>
            <person name="Topham K."/>
            <person name="Topping I."/>
            <person name="Tsamla T."/>
            <person name="Vassiliev H."/>
            <person name="Vo A."/>
            <person name="Wangchuk T."/>
            <person name="Wangdi T."/>
            <person name="Weiand M."/>
            <person name="Wilkinson J."/>
            <person name="Wilson A."/>
            <person name="Yadav S."/>
            <person name="Young G."/>
            <person name="Yu Q."/>
            <person name="Zembek L."/>
            <person name="Zhong D."/>
            <person name="Zimmer A."/>
            <person name="Zwirko Z."/>
            <person name="Jaffe D.B."/>
            <person name="Alvarez P."/>
            <person name="Brockman W."/>
            <person name="Butler J."/>
            <person name="Chin C."/>
            <person name="Gnerre S."/>
            <person name="Grabherr M."/>
            <person name="Kleber M."/>
            <person name="Mauceli E."/>
            <person name="MacCallum I."/>
        </authorList>
    </citation>
    <scope>NUCLEOTIDE SEQUENCE [LARGE SCALE GENOMIC DNA]</scope>
    <source>
        <strain evidence="7">Tai18E2 / Tucson 14021-0261.01</strain>
    </source>
</reference>